<comment type="caution">
    <text evidence="6">The sequence shown here is derived from an EMBL/GenBank/DDBJ whole genome shotgun (WGS) entry which is preliminary data.</text>
</comment>
<evidence type="ECO:0000256" key="3">
    <source>
        <dbReference type="ARBA" id="ARBA00022801"/>
    </source>
</evidence>
<protein>
    <submittedName>
        <fullName evidence="6">Family 43 glycosylhydrolase</fullName>
    </submittedName>
</protein>
<proteinExistence type="inferred from homology"/>
<dbReference type="RefSeq" id="WP_377465503.1">
    <property type="nucleotide sequence ID" value="NZ_JBHUOP010000002.1"/>
</dbReference>
<evidence type="ECO:0000256" key="1">
    <source>
        <dbReference type="ARBA" id="ARBA00009865"/>
    </source>
</evidence>
<reference evidence="7" key="1">
    <citation type="journal article" date="2019" name="Int. J. Syst. Evol. Microbiol.">
        <title>The Global Catalogue of Microorganisms (GCM) 10K type strain sequencing project: providing services to taxonomists for standard genome sequencing and annotation.</title>
        <authorList>
            <consortium name="The Broad Institute Genomics Platform"/>
            <consortium name="The Broad Institute Genome Sequencing Center for Infectious Disease"/>
            <person name="Wu L."/>
            <person name="Ma J."/>
        </authorList>
    </citation>
    <scope>NUCLEOTIDE SEQUENCE [LARGE SCALE GENOMIC DNA]</scope>
    <source>
        <strain evidence="7">KCTC 33576</strain>
    </source>
</reference>
<keyword evidence="3 5" id="KW-0378">Hydrolase</keyword>
<dbReference type="Gene3D" id="2.115.10.20">
    <property type="entry name" value="Glycosyl hydrolase domain, family 43"/>
    <property type="match status" value="1"/>
</dbReference>
<dbReference type="PANTHER" id="PTHR43817:SF1">
    <property type="entry name" value="HYDROLASE, FAMILY 43, PUTATIVE (AFU_ORTHOLOGUE AFUA_3G01660)-RELATED"/>
    <property type="match status" value="1"/>
</dbReference>
<organism evidence="6 7">
    <name type="scientific">Populibacterium corticicola</name>
    <dbReference type="NCBI Taxonomy" id="1812826"/>
    <lineage>
        <taxon>Bacteria</taxon>
        <taxon>Bacillati</taxon>
        <taxon>Actinomycetota</taxon>
        <taxon>Actinomycetes</taxon>
        <taxon>Micrococcales</taxon>
        <taxon>Jonesiaceae</taxon>
        <taxon>Populibacterium</taxon>
    </lineage>
</organism>
<keyword evidence="2" id="KW-0732">Signal</keyword>
<evidence type="ECO:0000313" key="6">
    <source>
        <dbReference type="EMBL" id="MFD2839914.1"/>
    </source>
</evidence>
<evidence type="ECO:0000313" key="7">
    <source>
        <dbReference type="Proteomes" id="UP001597391"/>
    </source>
</evidence>
<name>A0ABW5XDX6_9MICO</name>
<evidence type="ECO:0000256" key="4">
    <source>
        <dbReference type="ARBA" id="ARBA00023295"/>
    </source>
</evidence>
<dbReference type="Pfam" id="PF04616">
    <property type="entry name" value="Glyco_hydro_43"/>
    <property type="match status" value="1"/>
</dbReference>
<sequence>METTYVTATTARNPLVEKRADPWVLKDGDTYYFTGSYPEYDRIVLRGADTLEGLHCAEETIIWTRPDVGEMGGNIWAPELHKINGRWYFYFTAGHADKPFRIRMYVLEGVGEDPRTATWGDPVRIRTQWDEFSLDATAFEHRGDLYYVWAQRPIQEPGLPDGVVINSDLYISKMADPFTLEGDPVLLTSPERDWENVGYRVNEGAAVLKRNGRIFITYSASATDHHYCMGLLTASEDADLLSTDSWAKSPEPVFVSSDLTQAYGPGHNSFTTDEQGRDVIVYHARSYRDIVGNPLFDHNRHGRVQPFFFRGDGTPVFGYPVGDGDVPVRLSNEHGQLLAITAVSVPQAATGADVIGETWRAPDTSLATQVVTEAEANADNLSVSRSLFRVLSLSGQDIELEPVLRRGAVVRVPVREWSIA</sequence>
<keyword evidence="4 5" id="KW-0326">Glycosidase</keyword>
<evidence type="ECO:0000256" key="2">
    <source>
        <dbReference type="ARBA" id="ARBA00022729"/>
    </source>
</evidence>
<dbReference type="EMBL" id="JBHUOP010000002">
    <property type="protein sequence ID" value="MFD2839914.1"/>
    <property type="molecule type" value="Genomic_DNA"/>
</dbReference>
<keyword evidence="7" id="KW-1185">Reference proteome</keyword>
<evidence type="ECO:0000256" key="5">
    <source>
        <dbReference type="RuleBase" id="RU361187"/>
    </source>
</evidence>
<dbReference type="Proteomes" id="UP001597391">
    <property type="component" value="Unassembled WGS sequence"/>
</dbReference>
<dbReference type="SUPFAM" id="SSF75005">
    <property type="entry name" value="Arabinanase/levansucrase/invertase"/>
    <property type="match status" value="1"/>
</dbReference>
<gene>
    <name evidence="6" type="ORF">ACFSYH_04935</name>
</gene>
<dbReference type="InterPro" id="IPR023296">
    <property type="entry name" value="Glyco_hydro_beta-prop_sf"/>
</dbReference>
<dbReference type="PANTHER" id="PTHR43817">
    <property type="entry name" value="GLYCOSYL HYDROLASE"/>
    <property type="match status" value="1"/>
</dbReference>
<accession>A0ABW5XDX6</accession>
<dbReference type="InterPro" id="IPR006710">
    <property type="entry name" value="Glyco_hydro_43"/>
</dbReference>
<comment type="similarity">
    <text evidence="1 5">Belongs to the glycosyl hydrolase 43 family.</text>
</comment>